<feature type="compositionally biased region" description="Basic and acidic residues" evidence="1">
    <location>
        <begin position="9"/>
        <end position="21"/>
    </location>
</feature>
<dbReference type="InParanoid" id="A0A0P0WPT7"/>
<accession>A0A0P0WPT7</accession>
<evidence type="ECO:0000313" key="2">
    <source>
        <dbReference type="EMBL" id="BAS95123.1"/>
    </source>
</evidence>
<dbReference type="AlphaFoldDB" id="A0A0P0WPT7"/>
<reference evidence="2 3" key="3">
    <citation type="journal article" date="2013" name="Rice">
        <title>Improvement of the Oryza sativa Nipponbare reference genome using next generation sequence and optical map data.</title>
        <authorList>
            <person name="Kawahara Y."/>
            <person name="de la Bastide M."/>
            <person name="Hamilton J.P."/>
            <person name="Kanamori H."/>
            <person name="McCombie W.R."/>
            <person name="Ouyang S."/>
            <person name="Schwartz D.C."/>
            <person name="Tanaka T."/>
            <person name="Wu J."/>
            <person name="Zhou S."/>
            <person name="Childs K.L."/>
            <person name="Davidson R.M."/>
            <person name="Lin H."/>
            <person name="Quesada-Ocampo L."/>
            <person name="Vaillancourt B."/>
            <person name="Sakai H."/>
            <person name="Lee S.S."/>
            <person name="Kim J."/>
            <person name="Numa H."/>
            <person name="Itoh T."/>
            <person name="Buell C.R."/>
            <person name="Matsumoto T."/>
        </authorList>
    </citation>
    <scope>NUCLEOTIDE SEQUENCE [LARGE SCALE GENOMIC DNA]</scope>
    <source>
        <strain evidence="3">cv. Nipponbare</strain>
    </source>
</reference>
<organism evidence="2 3">
    <name type="scientific">Oryza sativa subsp. japonica</name>
    <name type="common">Rice</name>
    <dbReference type="NCBI Taxonomy" id="39947"/>
    <lineage>
        <taxon>Eukaryota</taxon>
        <taxon>Viridiplantae</taxon>
        <taxon>Streptophyta</taxon>
        <taxon>Embryophyta</taxon>
        <taxon>Tracheophyta</taxon>
        <taxon>Spermatophyta</taxon>
        <taxon>Magnoliopsida</taxon>
        <taxon>Liliopsida</taxon>
        <taxon>Poales</taxon>
        <taxon>Poaceae</taxon>
        <taxon>BOP clade</taxon>
        <taxon>Oryzoideae</taxon>
        <taxon>Oryzeae</taxon>
        <taxon>Oryzinae</taxon>
        <taxon>Oryza</taxon>
        <taxon>Oryza sativa</taxon>
    </lineage>
</organism>
<protein>
    <submittedName>
        <fullName evidence="2">Os05g0541301 protein</fullName>
    </submittedName>
</protein>
<reference evidence="2 3" key="2">
    <citation type="journal article" date="2013" name="Plant Cell Physiol.">
        <title>Rice Annotation Project Database (RAP-DB): an integrative and interactive database for rice genomics.</title>
        <authorList>
            <person name="Sakai H."/>
            <person name="Lee S.S."/>
            <person name="Tanaka T."/>
            <person name="Numa H."/>
            <person name="Kim J."/>
            <person name="Kawahara Y."/>
            <person name="Wakimoto H."/>
            <person name="Yang C.C."/>
            <person name="Iwamoto M."/>
            <person name="Abe T."/>
            <person name="Yamada Y."/>
            <person name="Muto A."/>
            <person name="Inokuchi H."/>
            <person name="Ikemura T."/>
            <person name="Matsumoto T."/>
            <person name="Sasaki T."/>
            <person name="Itoh T."/>
        </authorList>
    </citation>
    <scope>NUCLEOTIDE SEQUENCE [LARGE SCALE GENOMIC DNA]</scope>
    <source>
        <strain evidence="3">cv. Nipponbare</strain>
    </source>
</reference>
<gene>
    <name evidence="2" type="ordered locus">Os05g0541301</name>
    <name evidence="2" type="ORF">OSNPB_050541301</name>
</gene>
<dbReference type="PaxDb" id="39947-A0A0P0WPT7"/>
<proteinExistence type="predicted"/>
<evidence type="ECO:0000313" key="3">
    <source>
        <dbReference type="Proteomes" id="UP000059680"/>
    </source>
</evidence>
<reference evidence="3" key="1">
    <citation type="journal article" date="2005" name="Nature">
        <title>The map-based sequence of the rice genome.</title>
        <authorList>
            <consortium name="International rice genome sequencing project (IRGSP)"/>
            <person name="Matsumoto T."/>
            <person name="Wu J."/>
            <person name="Kanamori H."/>
            <person name="Katayose Y."/>
            <person name="Fujisawa M."/>
            <person name="Namiki N."/>
            <person name="Mizuno H."/>
            <person name="Yamamoto K."/>
            <person name="Antonio B.A."/>
            <person name="Baba T."/>
            <person name="Sakata K."/>
            <person name="Nagamura Y."/>
            <person name="Aoki H."/>
            <person name="Arikawa K."/>
            <person name="Arita K."/>
            <person name="Bito T."/>
            <person name="Chiden Y."/>
            <person name="Fujitsuka N."/>
            <person name="Fukunaka R."/>
            <person name="Hamada M."/>
            <person name="Harada C."/>
            <person name="Hayashi A."/>
            <person name="Hijishita S."/>
            <person name="Honda M."/>
            <person name="Hosokawa S."/>
            <person name="Ichikawa Y."/>
            <person name="Idonuma A."/>
            <person name="Iijima M."/>
            <person name="Ikeda M."/>
            <person name="Ikeno M."/>
            <person name="Ito K."/>
            <person name="Ito S."/>
            <person name="Ito T."/>
            <person name="Ito Y."/>
            <person name="Ito Y."/>
            <person name="Iwabuchi A."/>
            <person name="Kamiya K."/>
            <person name="Karasawa W."/>
            <person name="Kurita K."/>
            <person name="Katagiri S."/>
            <person name="Kikuta A."/>
            <person name="Kobayashi H."/>
            <person name="Kobayashi N."/>
            <person name="Machita K."/>
            <person name="Maehara T."/>
            <person name="Masukawa M."/>
            <person name="Mizubayashi T."/>
            <person name="Mukai Y."/>
            <person name="Nagasaki H."/>
            <person name="Nagata Y."/>
            <person name="Naito S."/>
            <person name="Nakashima M."/>
            <person name="Nakama Y."/>
            <person name="Nakamichi Y."/>
            <person name="Nakamura M."/>
            <person name="Meguro A."/>
            <person name="Negishi M."/>
            <person name="Ohta I."/>
            <person name="Ohta T."/>
            <person name="Okamoto M."/>
            <person name="Ono N."/>
            <person name="Saji S."/>
            <person name="Sakaguchi M."/>
            <person name="Sakai K."/>
            <person name="Shibata M."/>
            <person name="Shimokawa T."/>
            <person name="Song J."/>
            <person name="Takazaki Y."/>
            <person name="Terasawa K."/>
            <person name="Tsugane M."/>
            <person name="Tsuji K."/>
            <person name="Ueda S."/>
            <person name="Waki K."/>
            <person name="Yamagata H."/>
            <person name="Yamamoto M."/>
            <person name="Yamamoto S."/>
            <person name="Yamane H."/>
            <person name="Yoshiki S."/>
            <person name="Yoshihara R."/>
            <person name="Yukawa K."/>
            <person name="Zhong H."/>
            <person name="Yano M."/>
            <person name="Yuan Q."/>
            <person name="Ouyang S."/>
            <person name="Liu J."/>
            <person name="Jones K.M."/>
            <person name="Gansberger K."/>
            <person name="Moffat K."/>
            <person name="Hill J."/>
            <person name="Bera J."/>
            <person name="Fadrosh D."/>
            <person name="Jin S."/>
            <person name="Johri S."/>
            <person name="Kim M."/>
            <person name="Overton L."/>
            <person name="Reardon M."/>
            <person name="Tsitrin T."/>
            <person name="Vuong H."/>
            <person name="Weaver B."/>
            <person name="Ciecko A."/>
            <person name="Tallon L."/>
            <person name="Jackson J."/>
            <person name="Pai G."/>
            <person name="Aken S.V."/>
            <person name="Utterback T."/>
            <person name="Reidmuller S."/>
            <person name="Feldblyum T."/>
            <person name="Hsiao J."/>
            <person name="Zismann V."/>
            <person name="Iobst S."/>
            <person name="de Vazeille A.R."/>
            <person name="Buell C.R."/>
            <person name="Ying K."/>
            <person name="Li Y."/>
            <person name="Lu T."/>
            <person name="Huang Y."/>
            <person name="Zhao Q."/>
            <person name="Feng Q."/>
            <person name="Zhang L."/>
            <person name="Zhu J."/>
            <person name="Weng Q."/>
            <person name="Mu J."/>
            <person name="Lu Y."/>
            <person name="Fan D."/>
            <person name="Liu Y."/>
            <person name="Guan J."/>
            <person name="Zhang Y."/>
            <person name="Yu S."/>
            <person name="Liu X."/>
            <person name="Zhang Y."/>
            <person name="Hong G."/>
            <person name="Han B."/>
            <person name="Choisne N."/>
            <person name="Demange N."/>
            <person name="Orjeda G."/>
            <person name="Samain S."/>
            <person name="Cattolico L."/>
            <person name="Pelletier E."/>
            <person name="Couloux A."/>
            <person name="Segurens B."/>
            <person name="Wincker P."/>
            <person name="D'Hont A."/>
            <person name="Scarpelli C."/>
            <person name="Weissenbach J."/>
            <person name="Salanoubat M."/>
            <person name="Quetier F."/>
            <person name="Yu Y."/>
            <person name="Kim H.R."/>
            <person name="Rambo T."/>
            <person name="Currie J."/>
            <person name="Collura K."/>
            <person name="Luo M."/>
            <person name="Yang T."/>
            <person name="Ammiraju J.S.S."/>
            <person name="Engler F."/>
            <person name="Soderlund C."/>
            <person name="Wing R.A."/>
            <person name="Palmer L.E."/>
            <person name="de la Bastide M."/>
            <person name="Spiegel L."/>
            <person name="Nascimento L."/>
            <person name="Zutavern T."/>
            <person name="O'Shaughnessy A."/>
            <person name="Dike S."/>
            <person name="Dedhia N."/>
            <person name="Preston R."/>
            <person name="Balija V."/>
            <person name="McCombie W.R."/>
            <person name="Chow T."/>
            <person name="Chen H."/>
            <person name="Chung M."/>
            <person name="Chen C."/>
            <person name="Shaw J."/>
            <person name="Wu H."/>
            <person name="Hsiao K."/>
            <person name="Chao Y."/>
            <person name="Chu M."/>
            <person name="Cheng C."/>
            <person name="Hour A."/>
            <person name="Lee P."/>
            <person name="Lin S."/>
            <person name="Lin Y."/>
            <person name="Liou J."/>
            <person name="Liu S."/>
            <person name="Hsing Y."/>
            <person name="Raghuvanshi S."/>
            <person name="Mohanty A."/>
            <person name="Bharti A.K."/>
            <person name="Gaur A."/>
            <person name="Gupta V."/>
            <person name="Kumar D."/>
            <person name="Ravi V."/>
            <person name="Vij S."/>
            <person name="Kapur A."/>
            <person name="Khurana P."/>
            <person name="Khurana P."/>
            <person name="Khurana J.P."/>
            <person name="Tyagi A.K."/>
            <person name="Gaikwad K."/>
            <person name="Singh A."/>
            <person name="Dalal V."/>
            <person name="Srivastava S."/>
            <person name="Dixit A."/>
            <person name="Pal A.K."/>
            <person name="Ghazi I.A."/>
            <person name="Yadav M."/>
            <person name="Pandit A."/>
            <person name="Bhargava A."/>
            <person name="Sureshbabu K."/>
            <person name="Batra K."/>
            <person name="Sharma T.R."/>
            <person name="Mohapatra T."/>
            <person name="Singh N.K."/>
            <person name="Messing J."/>
            <person name="Nelson A.B."/>
            <person name="Fuks G."/>
            <person name="Kavchok S."/>
            <person name="Keizer G."/>
            <person name="Linton E."/>
            <person name="Llaca V."/>
            <person name="Song R."/>
            <person name="Tanyolac B."/>
            <person name="Young S."/>
            <person name="Ho-Il K."/>
            <person name="Hahn J.H."/>
            <person name="Sangsakoo G."/>
            <person name="Vanavichit A."/>
            <person name="de Mattos Luiz.A.T."/>
            <person name="Zimmer P.D."/>
            <person name="Malone G."/>
            <person name="Dellagostin O."/>
            <person name="de Oliveira A.C."/>
            <person name="Bevan M."/>
            <person name="Bancroft I."/>
            <person name="Minx P."/>
            <person name="Cordum H."/>
            <person name="Wilson R."/>
            <person name="Cheng Z."/>
            <person name="Jin W."/>
            <person name="Jiang J."/>
            <person name="Leong S.A."/>
            <person name="Iwama H."/>
            <person name="Gojobori T."/>
            <person name="Itoh T."/>
            <person name="Niimura Y."/>
            <person name="Fujii Y."/>
            <person name="Habara T."/>
            <person name="Sakai H."/>
            <person name="Sato Y."/>
            <person name="Wilson G."/>
            <person name="Kumar K."/>
            <person name="McCouch S."/>
            <person name="Juretic N."/>
            <person name="Hoen D."/>
            <person name="Wright S."/>
            <person name="Bruskiewich R."/>
            <person name="Bureau T."/>
            <person name="Miyao A."/>
            <person name="Hirochika H."/>
            <person name="Nishikawa T."/>
            <person name="Kadowaki K."/>
            <person name="Sugiura M."/>
            <person name="Burr B."/>
            <person name="Sasaki T."/>
        </authorList>
    </citation>
    <scope>NUCLEOTIDE SEQUENCE [LARGE SCALE GENOMIC DNA]</scope>
    <source>
        <strain evidence="3">cv. Nipponbare</strain>
    </source>
</reference>
<feature type="region of interest" description="Disordered" evidence="1">
    <location>
        <begin position="1"/>
        <end position="108"/>
    </location>
</feature>
<dbReference type="Proteomes" id="UP000059680">
    <property type="component" value="Chromosome 5"/>
</dbReference>
<keyword evidence="3" id="KW-1185">Reference proteome</keyword>
<dbReference type="Gramene" id="Os05t0541301-00">
    <property type="protein sequence ID" value="Os05t0541301-00"/>
    <property type="gene ID" value="Os05g0541301"/>
</dbReference>
<name>A0A0P0WPT7_ORYSJ</name>
<sequence>MRKKRKSTGARDLHPQRRGRADVTVINQRRRDQHKTRSVKQTKCQKRPTDPAEESTPPAAYLQSDENPVHHPRDLASSSSSFLAPKEKPQMSSTNPIRCHSTDPPVTSATEKIAAAFPAAAPIPDSTNNQNINY</sequence>
<evidence type="ECO:0000256" key="1">
    <source>
        <dbReference type="SAM" id="MobiDB-lite"/>
    </source>
</evidence>
<feature type="compositionally biased region" description="Basic residues" evidence="1">
    <location>
        <begin position="31"/>
        <end position="46"/>
    </location>
</feature>
<dbReference type="EMBL" id="AP014961">
    <property type="protein sequence ID" value="BAS95123.1"/>
    <property type="molecule type" value="Genomic_DNA"/>
</dbReference>